<name>A0ACB9TDX4_HOLOL</name>
<gene>
    <name evidence="1" type="ORF">MML48_3g00007043</name>
</gene>
<reference evidence="1" key="1">
    <citation type="submission" date="2022-04" db="EMBL/GenBank/DDBJ databases">
        <title>Chromosome-scale genome assembly of Holotrichia oblita Faldermann.</title>
        <authorList>
            <person name="Rongchong L."/>
        </authorList>
    </citation>
    <scope>NUCLEOTIDE SEQUENCE</scope>
    <source>
        <strain evidence="1">81SQS9</strain>
    </source>
</reference>
<protein>
    <submittedName>
        <fullName evidence="1">Sec63 domain-containing</fullName>
    </submittedName>
</protein>
<proteinExistence type="predicted"/>
<organism evidence="1 2">
    <name type="scientific">Holotrichia oblita</name>
    <name type="common">Chafer beetle</name>
    <dbReference type="NCBI Taxonomy" id="644536"/>
    <lineage>
        <taxon>Eukaryota</taxon>
        <taxon>Metazoa</taxon>
        <taxon>Ecdysozoa</taxon>
        <taxon>Arthropoda</taxon>
        <taxon>Hexapoda</taxon>
        <taxon>Insecta</taxon>
        <taxon>Pterygota</taxon>
        <taxon>Neoptera</taxon>
        <taxon>Endopterygota</taxon>
        <taxon>Coleoptera</taxon>
        <taxon>Polyphaga</taxon>
        <taxon>Scarabaeiformia</taxon>
        <taxon>Scarabaeidae</taxon>
        <taxon>Melolonthinae</taxon>
        <taxon>Holotrichia</taxon>
    </lineage>
</organism>
<accession>A0ACB9TDX4</accession>
<evidence type="ECO:0000313" key="1">
    <source>
        <dbReference type="EMBL" id="KAI4464957.1"/>
    </source>
</evidence>
<keyword evidence="2" id="KW-1185">Reference proteome</keyword>
<sequence length="103" mass="11918">MESQEKVKEFAVVEFPEEEINGIIPLGIISTSWLIEEDCQTYCLWPSYLNSAAEREKIIVDRLPLDKAKCDRCYVNVVYSTNHYQNAINKLTLLEKASYIPLM</sequence>
<evidence type="ECO:0000313" key="2">
    <source>
        <dbReference type="Proteomes" id="UP001056778"/>
    </source>
</evidence>
<dbReference type="EMBL" id="CM043017">
    <property type="protein sequence ID" value="KAI4464957.1"/>
    <property type="molecule type" value="Genomic_DNA"/>
</dbReference>
<dbReference type="Proteomes" id="UP001056778">
    <property type="component" value="Chromosome 3"/>
</dbReference>
<comment type="caution">
    <text evidence="1">The sequence shown here is derived from an EMBL/GenBank/DDBJ whole genome shotgun (WGS) entry which is preliminary data.</text>
</comment>